<dbReference type="SUPFAM" id="SSF54631">
    <property type="entry name" value="CBS-domain pair"/>
    <property type="match status" value="1"/>
</dbReference>
<dbReference type="PANTHER" id="PTHR36510">
    <property type="entry name" value="GLUTAMATE--CYSTEINE LIGASE 2-RELATED"/>
    <property type="match status" value="1"/>
</dbReference>
<keyword evidence="1" id="KW-0129">CBS domain</keyword>
<dbReference type="Pfam" id="PF04107">
    <property type="entry name" value="GCS2"/>
    <property type="match status" value="1"/>
</dbReference>
<evidence type="ECO:0000259" key="2">
    <source>
        <dbReference type="PROSITE" id="PS51371"/>
    </source>
</evidence>
<dbReference type="CDD" id="cd04584">
    <property type="entry name" value="CBS_pair_AcuB_like"/>
    <property type="match status" value="1"/>
</dbReference>
<dbReference type="SUPFAM" id="SSF55931">
    <property type="entry name" value="Glutamine synthetase/guanido kinase"/>
    <property type="match status" value="1"/>
</dbReference>
<comment type="caution">
    <text evidence="3">The sequence shown here is derived from an EMBL/GenBank/DDBJ whole genome shotgun (WGS) entry which is preliminary data.</text>
</comment>
<feature type="domain" description="CBS" evidence="2">
    <location>
        <begin position="510"/>
        <end position="569"/>
    </location>
</feature>
<dbReference type="PROSITE" id="PS51371">
    <property type="entry name" value="CBS"/>
    <property type="match status" value="2"/>
</dbReference>
<dbReference type="InterPro" id="IPR014746">
    <property type="entry name" value="Gln_synth/guanido_kin_cat_dom"/>
</dbReference>
<dbReference type="Proteomes" id="UP000739538">
    <property type="component" value="Unassembled WGS sequence"/>
</dbReference>
<sequence>MGTQDVQQQQSGQAQRTFMRQLLNDLRALEQMLADGVFETGVRRIGAEQELFLVQKNWRPAPKAIDLLEKLDRAFYTTELGLFNLEINLTPHVFGTDCLHKVEDELNERIELLRGVAEAQEVEIALTGILPTLLKSDLELNNMTPLPRYRALNRALTKLRGGAYDFHIKGLDELNTKHNSVMLESCNASFQVHFQVAPDEFANLYNVAQFIAAPVLAAAVNSPLLFGLRLWRETRIALFQQAVDTRGTMHHVRETRPRVFFGDRWVQSSVLELYQEDVTRFRTLIAGESNENALELVKEGKIPELQALRLHNGTVYRWNRACYGMTNGKPHLRIENRVLPSGPSVIDEVANAAFWFGLMSSLSHRYDDISKAMDFGETKMNFLAAARLGIQSQFTWLGGRNWPADKLILDELLPAAEEGLRRKGIDEGDIERYLGVIEKRVERQKTGSAWALHSLATMGGHRNATEKMNAIVAAMISRQKEGTPVAEWEPAKLEESGGWKHTFLRVEQFMSTDFFSVNEDDPVDLVANLMRWERIRHVLVEDHRDRLVGVVSYRALLRLMAEGWSAHSENTVPVSQIMKRDPICVTPETSALRAIEIMQEFKIGMLPVVKKDHLVGFISERDFMDVAAELLASKLKE</sequence>
<evidence type="ECO:0000313" key="4">
    <source>
        <dbReference type="Proteomes" id="UP000739538"/>
    </source>
</evidence>
<dbReference type="AlphaFoldDB" id="A0A956NEL9"/>
<reference evidence="3" key="1">
    <citation type="submission" date="2020-04" db="EMBL/GenBank/DDBJ databases">
        <authorList>
            <person name="Zhang T."/>
        </authorList>
    </citation>
    <scope>NUCLEOTIDE SEQUENCE</scope>
    <source>
        <strain evidence="3">HKST-UBA02</strain>
    </source>
</reference>
<dbReference type="InterPro" id="IPR046342">
    <property type="entry name" value="CBS_dom_sf"/>
</dbReference>
<dbReference type="InterPro" id="IPR000644">
    <property type="entry name" value="CBS_dom"/>
</dbReference>
<dbReference type="Gene3D" id="3.30.590.20">
    <property type="match status" value="1"/>
</dbReference>
<organism evidence="3 4">
    <name type="scientific">Eiseniibacteriota bacterium</name>
    <dbReference type="NCBI Taxonomy" id="2212470"/>
    <lineage>
        <taxon>Bacteria</taxon>
        <taxon>Candidatus Eiseniibacteriota</taxon>
    </lineage>
</organism>
<dbReference type="PANTHER" id="PTHR36510:SF3">
    <property type="entry name" value="CONSERVED PROTEIN"/>
    <property type="match status" value="1"/>
</dbReference>
<dbReference type="EMBL" id="JAGQHS010000133">
    <property type="protein sequence ID" value="MCA9757975.1"/>
    <property type="molecule type" value="Genomic_DNA"/>
</dbReference>
<gene>
    <name evidence="3" type="ORF">KDA27_19440</name>
</gene>
<dbReference type="Gene3D" id="3.10.580.10">
    <property type="entry name" value="CBS-domain"/>
    <property type="match status" value="1"/>
</dbReference>
<evidence type="ECO:0000313" key="3">
    <source>
        <dbReference type="EMBL" id="MCA9757975.1"/>
    </source>
</evidence>
<name>A0A956NEL9_UNCEI</name>
<evidence type="ECO:0000256" key="1">
    <source>
        <dbReference type="PROSITE-ProRule" id="PRU00703"/>
    </source>
</evidence>
<reference evidence="3" key="2">
    <citation type="journal article" date="2021" name="Microbiome">
        <title>Successional dynamics and alternative stable states in a saline activated sludge microbial community over 9 years.</title>
        <authorList>
            <person name="Wang Y."/>
            <person name="Ye J."/>
            <person name="Ju F."/>
            <person name="Liu L."/>
            <person name="Boyd J.A."/>
            <person name="Deng Y."/>
            <person name="Parks D.H."/>
            <person name="Jiang X."/>
            <person name="Yin X."/>
            <person name="Woodcroft B.J."/>
            <person name="Tyson G.W."/>
            <person name="Hugenholtz P."/>
            <person name="Polz M.F."/>
            <person name="Zhang T."/>
        </authorList>
    </citation>
    <scope>NUCLEOTIDE SEQUENCE</scope>
    <source>
        <strain evidence="3">HKST-UBA02</strain>
    </source>
</reference>
<accession>A0A956NEL9</accession>
<dbReference type="GO" id="GO:0016879">
    <property type="term" value="F:ligase activity, forming carbon-nitrogen bonds"/>
    <property type="evidence" value="ECO:0007669"/>
    <property type="project" value="TreeGrafter"/>
</dbReference>
<dbReference type="SMART" id="SM00116">
    <property type="entry name" value="CBS"/>
    <property type="match status" value="2"/>
</dbReference>
<feature type="domain" description="CBS" evidence="2">
    <location>
        <begin position="578"/>
        <end position="633"/>
    </location>
</feature>
<protein>
    <submittedName>
        <fullName evidence="3">CBS domain-containing protein</fullName>
    </submittedName>
</protein>
<dbReference type="InterPro" id="IPR050141">
    <property type="entry name" value="GCL_type2/YbdK_subfam"/>
</dbReference>
<dbReference type="InterPro" id="IPR006336">
    <property type="entry name" value="GCS2"/>
</dbReference>
<dbReference type="Pfam" id="PF00571">
    <property type="entry name" value="CBS"/>
    <property type="match status" value="2"/>
</dbReference>
<proteinExistence type="predicted"/>